<evidence type="ECO:0000313" key="2">
    <source>
        <dbReference type="EMBL" id="KAK8780823.1"/>
    </source>
</evidence>
<accession>A0AAQ4F227</accession>
<evidence type="ECO:0000313" key="3">
    <source>
        <dbReference type="Proteomes" id="UP001321473"/>
    </source>
</evidence>
<comment type="caution">
    <text evidence="2">The sequence shown here is derived from an EMBL/GenBank/DDBJ whole genome shotgun (WGS) entry which is preliminary data.</text>
</comment>
<dbReference type="Proteomes" id="UP001321473">
    <property type="component" value="Unassembled WGS sequence"/>
</dbReference>
<gene>
    <name evidence="2" type="ORF">V5799_017836</name>
</gene>
<organism evidence="2 3">
    <name type="scientific">Amblyomma americanum</name>
    <name type="common">Lone star tick</name>
    <dbReference type="NCBI Taxonomy" id="6943"/>
    <lineage>
        <taxon>Eukaryota</taxon>
        <taxon>Metazoa</taxon>
        <taxon>Ecdysozoa</taxon>
        <taxon>Arthropoda</taxon>
        <taxon>Chelicerata</taxon>
        <taxon>Arachnida</taxon>
        <taxon>Acari</taxon>
        <taxon>Parasitiformes</taxon>
        <taxon>Ixodida</taxon>
        <taxon>Ixodoidea</taxon>
        <taxon>Ixodidae</taxon>
        <taxon>Amblyomminae</taxon>
        <taxon>Amblyomma</taxon>
    </lineage>
</organism>
<keyword evidence="3" id="KW-1185">Reference proteome</keyword>
<evidence type="ECO:0000256" key="1">
    <source>
        <dbReference type="SAM" id="MobiDB-lite"/>
    </source>
</evidence>
<dbReference type="AlphaFoldDB" id="A0AAQ4F227"/>
<protein>
    <submittedName>
        <fullName evidence="2">Uncharacterized protein</fullName>
    </submittedName>
</protein>
<dbReference type="EMBL" id="JARKHS020008388">
    <property type="protein sequence ID" value="KAK8780823.1"/>
    <property type="molecule type" value="Genomic_DNA"/>
</dbReference>
<name>A0AAQ4F227_AMBAM</name>
<sequence length="204" mass="24179">MRVTAKRVVVLSETPCPEQKRAQSNAKTPQKAEKSRTVVPIKPQCRMHTETTKAFSGCLAESLPRFSEYVQPVPQGKALPELMYKSQCLQFRAEVSFLDETSYIDSGNRAERRWKYRALGDALVKKYPNCKWEAPKPGTEIELTRSAVHSAFLRGLSLQQKMQRHHQKKIFLLWKNPTRRSQRRWWWQNFDFKCDKYRQWMNWK</sequence>
<reference evidence="2 3" key="1">
    <citation type="journal article" date="2023" name="Arcadia Sci">
        <title>De novo assembly of a long-read Amblyomma americanum tick genome.</title>
        <authorList>
            <person name="Chou S."/>
            <person name="Poskanzer K.E."/>
            <person name="Rollins M."/>
            <person name="Thuy-Boun P.S."/>
        </authorList>
    </citation>
    <scope>NUCLEOTIDE SEQUENCE [LARGE SCALE GENOMIC DNA]</scope>
    <source>
        <strain evidence="2">F_SG_1</strain>
        <tissue evidence="2">Salivary glands</tissue>
    </source>
</reference>
<feature type="region of interest" description="Disordered" evidence="1">
    <location>
        <begin position="17"/>
        <end position="36"/>
    </location>
</feature>
<proteinExistence type="predicted"/>